<dbReference type="PANTHER" id="PTHR30588:SF0">
    <property type="entry name" value="BRANCHED-CHAIN AMINO ACID PERMEASE BRNQ"/>
    <property type="match status" value="1"/>
</dbReference>
<gene>
    <name evidence="11" type="primary">brnQ</name>
    <name evidence="11" type="ORF">I6G68_00220</name>
    <name evidence="10" type="ORF">ODY43_04405</name>
</gene>
<organism evidence="11 12">
    <name type="scientific">Aerococcus urinae</name>
    <dbReference type="NCBI Taxonomy" id="1376"/>
    <lineage>
        <taxon>Bacteria</taxon>
        <taxon>Bacillati</taxon>
        <taxon>Bacillota</taxon>
        <taxon>Bacilli</taxon>
        <taxon>Lactobacillales</taxon>
        <taxon>Aerococcaceae</taxon>
        <taxon>Aerococcus</taxon>
    </lineage>
</organism>
<feature type="transmembrane region" description="Helical" evidence="9">
    <location>
        <begin position="325"/>
        <end position="345"/>
    </location>
</feature>
<sequence>MSKIALNWKERLIIALMLFGLFFGAGNIIFPVSLGQQAAGNVGLAVTGFNITAVGLPLLAIAAMGFSETESVFQIANKVNRPFAYFFTIALYLTIGPLFATPRLATVSYEVGITDFVPDHLETPALFLYSALFFLLVLCFSLRPSKIIEWVGKYLTPAFLILLGVILVRALFDTGSFRQVLYPTPAYQMAPLAMGLLEGYNTMDSLAGLAFGIIIIQSIRDFGIQQPRQISREVMTSGSLSILLMAFIYIALALLGTHSLQFIPLSVNGGQALSLITRHYFGLAGQVLLAVMITVACLKTAIGLVVALAETFATFHFFNLKQKHWTIIACLLAFLVANIGFDAILSLSLPVLMLLYPLACVLILLSLLPQSWQSPALYQVTMAVTFIPACLDFIKASPDFISQSALGSTLTQWASHYLPFFDLGFAWLLPATITIVLCLIGQKISKTTT</sequence>
<dbReference type="KEGG" id="aun:AWM73_00800"/>
<dbReference type="GO" id="GO:0005886">
    <property type="term" value="C:plasma membrane"/>
    <property type="evidence" value="ECO:0007669"/>
    <property type="project" value="UniProtKB-SubCell"/>
</dbReference>
<evidence type="ECO:0000256" key="8">
    <source>
        <dbReference type="ARBA" id="ARBA00023136"/>
    </source>
</evidence>
<keyword evidence="3 9" id="KW-0813">Transport</keyword>
<dbReference type="NCBIfam" id="TIGR00796">
    <property type="entry name" value="livcs"/>
    <property type="match status" value="1"/>
</dbReference>
<dbReference type="Proteomes" id="UP001069145">
    <property type="component" value="Unassembled WGS sequence"/>
</dbReference>
<dbReference type="OrthoDB" id="9783920at2"/>
<dbReference type="InterPro" id="IPR004685">
    <property type="entry name" value="Brnchd-chn_aa_trnsp_Livcs"/>
</dbReference>
<name>A0A109RE12_9LACT</name>
<evidence type="ECO:0000256" key="9">
    <source>
        <dbReference type="RuleBase" id="RU362122"/>
    </source>
</evidence>
<evidence type="ECO:0000256" key="3">
    <source>
        <dbReference type="ARBA" id="ARBA00022448"/>
    </source>
</evidence>
<evidence type="ECO:0000256" key="1">
    <source>
        <dbReference type="ARBA" id="ARBA00004651"/>
    </source>
</evidence>
<accession>A0A109RE12</accession>
<evidence type="ECO:0000313" key="13">
    <source>
        <dbReference type="Proteomes" id="UP001069145"/>
    </source>
</evidence>
<keyword evidence="4" id="KW-1003">Cell membrane</keyword>
<feature type="transmembrane region" description="Helical" evidence="9">
    <location>
        <begin position="240"/>
        <end position="263"/>
    </location>
</feature>
<feature type="transmembrane region" description="Helical" evidence="9">
    <location>
        <begin position="125"/>
        <end position="142"/>
    </location>
</feature>
<evidence type="ECO:0000256" key="6">
    <source>
        <dbReference type="ARBA" id="ARBA00022970"/>
    </source>
</evidence>
<dbReference type="AlphaFoldDB" id="A0A109RE12"/>
<keyword evidence="8 9" id="KW-0472">Membrane</keyword>
<dbReference type="GO" id="GO:0015188">
    <property type="term" value="F:L-isoleucine transmembrane transporter activity"/>
    <property type="evidence" value="ECO:0007669"/>
    <property type="project" value="TreeGrafter"/>
</dbReference>
<evidence type="ECO:0000256" key="4">
    <source>
        <dbReference type="ARBA" id="ARBA00022475"/>
    </source>
</evidence>
<feature type="transmembrane region" description="Helical" evidence="9">
    <location>
        <begin position="283"/>
        <end position="313"/>
    </location>
</feature>
<dbReference type="GO" id="GO:0015820">
    <property type="term" value="P:L-leucine transport"/>
    <property type="evidence" value="ECO:0007669"/>
    <property type="project" value="TreeGrafter"/>
</dbReference>
<dbReference type="GO" id="GO:0015818">
    <property type="term" value="P:isoleucine transport"/>
    <property type="evidence" value="ECO:0007669"/>
    <property type="project" value="TreeGrafter"/>
</dbReference>
<feature type="transmembrane region" description="Helical" evidence="9">
    <location>
        <begin position="12"/>
        <end position="30"/>
    </location>
</feature>
<comment type="caution">
    <text evidence="9">Lacks conserved residue(s) required for the propagation of feature annotation.</text>
</comment>
<evidence type="ECO:0000313" key="10">
    <source>
        <dbReference type="EMBL" id="MCY3053227.1"/>
    </source>
</evidence>
<feature type="transmembrane region" description="Helical" evidence="9">
    <location>
        <begin position="83"/>
        <end position="105"/>
    </location>
</feature>
<dbReference type="GeneID" id="35766910"/>
<comment type="function">
    <text evidence="9">Component of the transport system for branched-chain amino acids.</text>
</comment>
<dbReference type="GO" id="GO:0015190">
    <property type="term" value="F:L-leucine transmembrane transporter activity"/>
    <property type="evidence" value="ECO:0007669"/>
    <property type="project" value="TreeGrafter"/>
</dbReference>
<protein>
    <recommendedName>
        <fullName evidence="9">Branched-chain amino acid transport system carrier protein</fullName>
    </recommendedName>
</protein>
<dbReference type="GO" id="GO:0005304">
    <property type="term" value="F:L-valine transmembrane transporter activity"/>
    <property type="evidence" value="ECO:0007669"/>
    <property type="project" value="TreeGrafter"/>
</dbReference>
<dbReference type="Pfam" id="PF05525">
    <property type="entry name" value="Branch_AA_trans"/>
    <property type="match status" value="1"/>
</dbReference>
<feature type="transmembrane region" description="Helical" evidence="9">
    <location>
        <begin position="417"/>
        <end position="440"/>
    </location>
</feature>
<feature type="transmembrane region" description="Helical" evidence="9">
    <location>
        <begin position="154"/>
        <end position="172"/>
    </location>
</feature>
<keyword evidence="7 9" id="KW-1133">Transmembrane helix</keyword>
<keyword evidence="13" id="KW-1185">Reference proteome</keyword>
<dbReference type="EMBL" id="JAOTML010000004">
    <property type="protein sequence ID" value="MCY3053227.1"/>
    <property type="molecule type" value="Genomic_DNA"/>
</dbReference>
<comment type="subcellular location">
    <subcellularLocation>
        <location evidence="1 9">Cell membrane</location>
        <topology evidence="1 9">Multi-pass membrane protein</topology>
    </subcellularLocation>
</comment>
<evidence type="ECO:0000313" key="11">
    <source>
        <dbReference type="EMBL" id="QPS01545.1"/>
    </source>
</evidence>
<dbReference type="Proteomes" id="UP000594771">
    <property type="component" value="Chromosome"/>
</dbReference>
<dbReference type="EMBL" id="CP065662">
    <property type="protein sequence ID" value="QPS01545.1"/>
    <property type="molecule type" value="Genomic_DNA"/>
</dbReference>
<dbReference type="RefSeq" id="WP_060777634.1">
    <property type="nucleotide sequence ID" value="NZ_CAJHLF010000001.1"/>
</dbReference>
<evidence type="ECO:0000313" key="12">
    <source>
        <dbReference type="Proteomes" id="UP000594771"/>
    </source>
</evidence>
<reference evidence="11 12" key="1">
    <citation type="submission" date="2020-12" db="EMBL/GenBank/DDBJ databases">
        <title>FDA dAtabase for Regulatory Grade micrObial Sequences (FDA-ARGOS): Supporting development and validation of Infectious Disease Dx tests.</title>
        <authorList>
            <person name="Sproer C."/>
            <person name="Gronow S."/>
            <person name="Severitt S."/>
            <person name="Schroder I."/>
            <person name="Tallon L."/>
            <person name="Sadzewicz L."/>
            <person name="Zhao X."/>
            <person name="Boylan J."/>
            <person name="Ott S."/>
            <person name="Bowen H."/>
            <person name="Vavikolanu K."/>
            <person name="Mehta A."/>
            <person name="Aluvathingal J."/>
            <person name="Nadendla S."/>
            <person name="Lowell S."/>
            <person name="Myers T."/>
            <person name="Yan Y."/>
            <person name="Sichtig H."/>
        </authorList>
    </citation>
    <scope>NUCLEOTIDE SEQUENCE [LARGE SCALE GENOMIC DNA]</scope>
    <source>
        <strain evidence="11 12">FDAARGOS_911</strain>
    </source>
</reference>
<feature type="transmembrane region" description="Helical" evidence="9">
    <location>
        <begin position="42"/>
        <end position="62"/>
    </location>
</feature>
<feature type="transmembrane region" description="Helical" evidence="9">
    <location>
        <begin position="351"/>
        <end position="369"/>
    </location>
</feature>
<proteinExistence type="inferred from homology"/>
<evidence type="ECO:0000256" key="2">
    <source>
        <dbReference type="ARBA" id="ARBA00008540"/>
    </source>
</evidence>
<evidence type="ECO:0000256" key="5">
    <source>
        <dbReference type="ARBA" id="ARBA00022692"/>
    </source>
</evidence>
<evidence type="ECO:0000256" key="7">
    <source>
        <dbReference type="ARBA" id="ARBA00022989"/>
    </source>
</evidence>
<feature type="transmembrane region" description="Helical" evidence="9">
    <location>
        <begin position="199"/>
        <end position="219"/>
    </location>
</feature>
<dbReference type="PANTHER" id="PTHR30588">
    <property type="entry name" value="BRANCHED-CHAIN AMINO ACID TRANSPORT SYSTEM 2 CARRIER PROTEIN"/>
    <property type="match status" value="1"/>
</dbReference>
<comment type="similarity">
    <text evidence="2 9">Belongs to the branched chain amino acid transporter family.</text>
</comment>
<reference evidence="10" key="2">
    <citation type="submission" date="2022-09" db="EMBL/GenBank/DDBJ databases">
        <title>Aerococcus urinae taxonomy study.</title>
        <authorList>
            <person name="Christensen J."/>
            <person name="Senneby E."/>
        </authorList>
    </citation>
    <scope>NUCLEOTIDE SEQUENCE</scope>
    <source>
        <strain evidence="10">NLD-066-U95</strain>
    </source>
</reference>
<keyword evidence="5 9" id="KW-0812">Transmembrane</keyword>
<keyword evidence="6 9" id="KW-0029">Amino-acid transport</keyword>